<evidence type="ECO:0000313" key="2">
    <source>
        <dbReference type="EMBL" id="VEL38663.1"/>
    </source>
</evidence>
<gene>
    <name evidence="2" type="ORF">PXEA_LOCUS32103</name>
</gene>
<feature type="compositionally biased region" description="Basic and acidic residues" evidence="1">
    <location>
        <begin position="136"/>
        <end position="156"/>
    </location>
</feature>
<accession>A0A448XK90</accession>
<proteinExistence type="predicted"/>
<dbReference type="EMBL" id="CAAALY010258578">
    <property type="protein sequence ID" value="VEL38663.1"/>
    <property type="molecule type" value="Genomic_DNA"/>
</dbReference>
<evidence type="ECO:0000256" key="1">
    <source>
        <dbReference type="SAM" id="MobiDB-lite"/>
    </source>
</evidence>
<feature type="compositionally biased region" description="Low complexity" evidence="1">
    <location>
        <begin position="159"/>
        <end position="171"/>
    </location>
</feature>
<reference evidence="2" key="1">
    <citation type="submission" date="2018-11" db="EMBL/GenBank/DDBJ databases">
        <authorList>
            <consortium name="Pathogen Informatics"/>
        </authorList>
    </citation>
    <scope>NUCLEOTIDE SEQUENCE</scope>
</reference>
<sequence length="321" mass="34475">MSFERGFVAESQTDSILPRYKSPIIQINYKDALLAPDDVPKIFCPPVHLPGCTEANGKGGFTILAGEQGLTVELADSKSGIGCSAQQSKPMLTTQKEPACTAGKRDAGVYEPLALDRIGPNSVLSPWAAEPQQSSTRRDERVSSKDATPRAPDNKRCVSSSSSSTPASATPLVAELDGPFDPPCQFSERDTLVRIYYRASLLTSQFLGLPLAKAVVLPWCGETSSYPRHKVATTAVVTPAANTTAISIPSATQVRMAKTSLSLSTQASLNRPGEGELIKVGHIQAEETRDGATKAISETDGNRRLDCHRILENDMYVNIDR</sequence>
<comment type="caution">
    <text evidence="2">The sequence shown here is derived from an EMBL/GenBank/DDBJ whole genome shotgun (WGS) entry which is preliminary data.</text>
</comment>
<name>A0A448XK90_9PLAT</name>
<organism evidence="2 3">
    <name type="scientific">Protopolystoma xenopodis</name>
    <dbReference type="NCBI Taxonomy" id="117903"/>
    <lineage>
        <taxon>Eukaryota</taxon>
        <taxon>Metazoa</taxon>
        <taxon>Spiralia</taxon>
        <taxon>Lophotrochozoa</taxon>
        <taxon>Platyhelminthes</taxon>
        <taxon>Monogenea</taxon>
        <taxon>Polyopisthocotylea</taxon>
        <taxon>Polystomatidea</taxon>
        <taxon>Polystomatidae</taxon>
        <taxon>Protopolystoma</taxon>
    </lineage>
</organism>
<dbReference type="AlphaFoldDB" id="A0A448XK90"/>
<protein>
    <submittedName>
        <fullName evidence="2">Uncharacterized protein</fullName>
    </submittedName>
</protein>
<keyword evidence="3" id="KW-1185">Reference proteome</keyword>
<dbReference type="Proteomes" id="UP000784294">
    <property type="component" value="Unassembled WGS sequence"/>
</dbReference>
<evidence type="ECO:0000313" key="3">
    <source>
        <dbReference type="Proteomes" id="UP000784294"/>
    </source>
</evidence>
<feature type="region of interest" description="Disordered" evidence="1">
    <location>
        <begin position="124"/>
        <end position="174"/>
    </location>
</feature>